<keyword evidence="4" id="KW-0560">Oxidoreductase</keyword>
<accession>A0A494XBP6</accession>
<proteinExistence type="predicted"/>
<dbReference type="RefSeq" id="WP_121279567.1">
    <property type="nucleotide sequence ID" value="NZ_RBZV01000008.1"/>
</dbReference>
<dbReference type="AlphaFoldDB" id="A0A494XBP6"/>
<dbReference type="GO" id="GO:0005737">
    <property type="term" value="C:cytoplasm"/>
    <property type="evidence" value="ECO:0007669"/>
    <property type="project" value="UniProtKB-SubCell"/>
</dbReference>
<protein>
    <submittedName>
        <fullName evidence="5">SDR family oxidoreductase</fullName>
    </submittedName>
</protein>
<dbReference type="PANTHER" id="PTHR44085">
    <property type="entry name" value="SEPIAPTERIN REDUCTASE"/>
    <property type="match status" value="1"/>
</dbReference>
<dbReference type="SUPFAM" id="SSF51735">
    <property type="entry name" value="NAD(P)-binding Rossmann-fold domains"/>
    <property type="match status" value="1"/>
</dbReference>
<name>A0A494XBP6_9BURK</name>
<dbReference type="EMBL" id="RBZV01000008">
    <property type="protein sequence ID" value="RKP45916.1"/>
    <property type="molecule type" value="Genomic_DNA"/>
</dbReference>
<reference evidence="5 6" key="1">
    <citation type="submission" date="2018-10" db="EMBL/GenBank/DDBJ databases">
        <title>Paraburkholderia sp. 7MK8-2, isolated from soil.</title>
        <authorList>
            <person name="Gao Z.-H."/>
            <person name="Qiu L.-H."/>
        </authorList>
    </citation>
    <scope>NUCLEOTIDE SEQUENCE [LARGE SCALE GENOMIC DNA]</scope>
    <source>
        <strain evidence="5 6">7MK8-2</strain>
    </source>
</reference>
<dbReference type="PANTHER" id="PTHR44085:SF2">
    <property type="entry name" value="SEPIAPTERIN REDUCTASE"/>
    <property type="match status" value="1"/>
</dbReference>
<evidence type="ECO:0000256" key="3">
    <source>
        <dbReference type="ARBA" id="ARBA00022857"/>
    </source>
</evidence>
<dbReference type="PRINTS" id="PR00081">
    <property type="entry name" value="GDHRDH"/>
</dbReference>
<keyword evidence="6" id="KW-1185">Reference proteome</keyword>
<keyword evidence="3" id="KW-0521">NADP</keyword>
<comment type="caution">
    <text evidence="5">The sequence shown here is derived from an EMBL/GenBank/DDBJ whole genome shotgun (WGS) entry which is preliminary data.</text>
</comment>
<evidence type="ECO:0000313" key="5">
    <source>
        <dbReference type="EMBL" id="RKP45916.1"/>
    </source>
</evidence>
<dbReference type="InterPro" id="IPR002347">
    <property type="entry name" value="SDR_fam"/>
</dbReference>
<dbReference type="Pfam" id="PF00106">
    <property type="entry name" value="adh_short"/>
    <property type="match status" value="1"/>
</dbReference>
<dbReference type="Proteomes" id="UP000280434">
    <property type="component" value="Unassembled WGS sequence"/>
</dbReference>
<organism evidence="5 6">
    <name type="scientific">Trinickia fusca</name>
    <dbReference type="NCBI Taxonomy" id="2419777"/>
    <lineage>
        <taxon>Bacteria</taxon>
        <taxon>Pseudomonadati</taxon>
        <taxon>Pseudomonadota</taxon>
        <taxon>Betaproteobacteria</taxon>
        <taxon>Burkholderiales</taxon>
        <taxon>Burkholderiaceae</taxon>
        <taxon>Trinickia</taxon>
    </lineage>
</organism>
<sequence length="254" mass="26446">MTTSSASPLKAKAIVTGHTRGLGAALAETLLARGFAVLGVSRTRHASLASRFGGALEEAEVDLADSGQLAQWLAGECLPRFLRDTQQALLINNAGTVQPVGPGSTQASVDVARAVALNVGAPLMFASAFATASTHVPDRRIAHVSSGAARSAYAGWSVYCATKAALDHHARAVALDNEPGLRIASVAPGVIDTDMQAEIRGTDEARFPLRERFTQLKADGQLSTPADAAHKFVDYLLSDAFGQTAAADVRMLGQ</sequence>
<dbReference type="Gene3D" id="3.40.50.720">
    <property type="entry name" value="NAD(P)-binding Rossmann-like Domain"/>
    <property type="match status" value="1"/>
</dbReference>
<dbReference type="OrthoDB" id="9794387at2"/>
<comment type="subcellular location">
    <subcellularLocation>
        <location evidence="1">Cytoplasm</location>
    </subcellularLocation>
</comment>
<gene>
    <name evidence="5" type="ORF">D7S89_18170</name>
</gene>
<dbReference type="InterPro" id="IPR036291">
    <property type="entry name" value="NAD(P)-bd_dom_sf"/>
</dbReference>
<evidence type="ECO:0000313" key="6">
    <source>
        <dbReference type="Proteomes" id="UP000280434"/>
    </source>
</evidence>
<evidence type="ECO:0000256" key="1">
    <source>
        <dbReference type="ARBA" id="ARBA00004496"/>
    </source>
</evidence>
<dbReference type="GO" id="GO:0004757">
    <property type="term" value="F:sepiapterin reductase (NADP+) activity"/>
    <property type="evidence" value="ECO:0007669"/>
    <property type="project" value="TreeGrafter"/>
</dbReference>
<evidence type="ECO:0000256" key="4">
    <source>
        <dbReference type="ARBA" id="ARBA00023002"/>
    </source>
</evidence>
<evidence type="ECO:0000256" key="2">
    <source>
        <dbReference type="ARBA" id="ARBA00022490"/>
    </source>
</evidence>
<dbReference type="InterPro" id="IPR051721">
    <property type="entry name" value="Biopterin_syn/organic_redct"/>
</dbReference>
<dbReference type="GO" id="GO:0006729">
    <property type="term" value="P:tetrahydrobiopterin biosynthetic process"/>
    <property type="evidence" value="ECO:0007669"/>
    <property type="project" value="TreeGrafter"/>
</dbReference>
<dbReference type="NCBIfam" id="NF005436">
    <property type="entry name" value="PRK07023.1"/>
    <property type="match status" value="1"/>
</dbReference>
<keyword evidence="2" id="KW-0963">Cytoplasm</keyword>